<evidence type="ECO:0000313" key="2">
    <source>
        <dbReference type="Proteomes" id="UP001189000"/>
    </source>
</evidence>
<dbReference type="Proteomes" id="UP001189000">
    <property type="component" value="Unassembled WGS sequence"/>
</dbReference>
<name>A0AAE4NZP1_9FLAO</name>
<organism evidence="1 2">
    <name type="scientific">Elizabethkingia anophelis</name>
    <dbReference type="NCBI Taxonomy" id="1117645"/>
    <lineage>
        <taxon>Bacteria</taxon>
        <taxon>Pseudomonadati</taxon>
        <taxon>Bacteroidota</taxon>
        <taxon>Flavobacteriia</taxon>
        <taxon>Flavobacteriales</taxon>
        <taxon>Weeksellaceae</taxon>
        <taxon>Elizabethkingia</taxon>
    </lineage>
</organism>
<proteinExistence type="predicted"/>
<dbReference type="AlphaFoldDB" id="A0AAE4NZP1"/>
<protein>
    <submittedName>
        <fullName evidence="1">Uncharacterized protein</fullName>
    </submittedName>
</protein>
<gene>
    <name evidence="1" type="ORF">CMU51_04445</name>
</gene>
<reference evidence="1" key="1">
    <citation type="submission" date="2023-02" db="EMBL/GenBank/DDBJ databases">
        <title>Elizabethkingia anophelis draft genomes.</title>
        <authorList>
            <person name="Nicholson A.C."/>
            <person name="Whitney A.M."/>
            <person name="Humrighouse B.W."/>
            <person name="Villarma A."/>
            <person name="Bell M."/>
            <person name="Mcquiston J."/>
        </authorList>
    </citation>
    <scope>NUCLEOTIDE SEQUENCE</scope>
    <source>
        <strain evidence="1">B4955</strain>
    </source>
</reference>
<dbReference type="EMBL" id="NWGY01000004">
    <property type="protein sequence ID" value="MDV3663304.1"/>
    <property type="molecule type" value="Genomic_DNA"/>
</dbReference>
<sequence>MFILEGISFFIHTLYMPLHDLKTFFFYCKHYLERFVHKSPDAFFLALISSLQITEKEKSGTKPDFV</sequence>
<evidence type="ECO:0000313" key="1">
    <source>
        <dbReference type="EMBL" id="MDV3663304.1"/>
    </source>
</evidence>
<comment type="caution">
    <text evidence="1">The sequence shown here is derived from an EMBL/GenBank/DDBJ whole genome shotgun (WGS) entry which is preliminary data.</text>
</comment>
<accession>A0AAE4NZP1</accession>